<dbReference type="PANTHER" id="PTHR42781:SF4">
    <property type="entry name" value="SPERMIDINE_PUTRESCINE IMPORT ATP-BINDING PROTEIN POTA"/>
    <property type="match status" value="1"/>
</dbReference>
<dbReference type="Pfam" id="PF00005">
    <property type="entry name" value="ABC_tran"/>
    <property type="match status" value="1"/>
</dbReference>
<dbReference type="PROSITE" id="PS50893">
    <property type="entry name" value="ABC_TRANSPORTER_2"/>
    <property type="match status" value="1"/>
</dbReference>
<dbReference type="SUPFAM" id="SSF50331">
    <property type="entry name" value="MOP-like"/>
    <property type="match status" value="1"/>
</dbReference>
<dbReference type="PANTHER" id="PTHR42781">
    <property type="entry name" value="SPERMIDINE/PUTRESCINE IMPORT ATP-BINDING PROTEIN POTA"/>
    <property type="match status" value="1"/>
</dbReference>
<dbReference type="eggNOG" id="COG3842">
    <property type="taxonomic scope" value="Bacteria"/>
</dbReference>
<dbReference type="STRING" id="653733.Selin_2163"/>
<evidence type="ECO:0000313" key="5">
    <source>
        <dbReference type="EMBL" id="ADU66883.1"/>
    </source>
</evidence>
<dbReference type="OrthoDB" id="9802264at2"/>
<keyword evidence="2" id="KW-0547">Nucleotide-binding</keyword>
<evidence type="ECO:0000259" key="4">
    <source>
        <dbReference type="PROSITE" id="PS50893"/>
    </source>
</evidence>
<dbReference type="Proteomes" id="UP000002572">
    <property type="component" value="Chromosome"/>
</dbReference>
<dbReference type="InterPro" id="IPR050093">
    <property type="entry name" value="ABC_SmlMolc_Importer"/>
</dbReference>
<dbReference type="InParanoid" id="E6W3C9"/>
<dbReference type="GO" id="GO:0015697">
    <property type="term" value="P:quaternary ammonium group transport"/>
    <property type="evidence" value="ECO:0007669"/>
    <property type="project" value="UniProtKB-ARBA"/>
</dbReference>
<evidence type="ECO:0000256" key="1">
    <source>
        <dbReference type="ARBA" id="ARBA00022448"/>
    </source>
</evidence>
<evidence type="ECO:0000256" key="2">
    <source>
        <dbReference type="ARBA" id="ARBA00022741"/>
    </source>
</evidence>
<dbReference type="FunFam" id="3.40.50.300:FF:000425">
    <property type="entry name" value="Probable ABC transporter, ATP-binding subunit"/>
    <property type="match status" value="1"/>
</dbReference>
<dbReference type="SUPFAM" id="SSF52540">
    <property type="entry name" value="P-loop containing nucleoside triphosphate hydrolases"/>
    <property type="match status" value="1"/>
</dbReference>
<dbReference type="Gene3D" id="2.40.50.100">
    <property type="match status" value="1"/>
</dbReference>
<dbReference type="InterPro" id="IPR003593">
    <property type="entry name" value="AAA+_ATPase"/>
</dbReference>
<reference evidence="5 6" key="1">
    <citation type="submission" date="2010-12" db="EMBL/GenBank/DDBJ databases">
        <title>Complete sequence of Desulfurispirillum indicum S5.</title>
        <authorList>
            <consortium name="US DOE Joint Genome Institute"/>
            <person name="Lucas S."/>
            <person name="Copeland A."/>
            <person name="Lapidus A."/>
            <person name="Cheng J.-F."/>
            <person name="Goodwin L."/>
            <person name="Pitluck S."/>
            <person name="Chertkov O."/>
            <person name="Held B."/>
            <person name="Detter J.C."/>
            <person name="Han C."/>
            <person name="Tapia R."/>
            <person name="Land M."/>
            <person name="Hauser L."/>
            <person name="Kyrpides N."/>
            <person name="Ivanova N."/>
            <person name="Mikhailova N."/>
            <person name="Haggblom M."/>
            <person name="Rauschenbach I."/>
            <person name="Bini E."/>
            <person name="Woyke T."/>
        </authorList>
    </citation>
    <scope>NUCLEOTIDE SEQUENCE [LARGE SCALE GENOMIC DNA]</scope>
    <source>
        <strain evidence="6">ATCC BAA-1389 / DSM 22839 / S5</strain>
    </source>
</reference>
<dbReference type="Gene3D" id="2.40.50.140">
    <property type="entry name" value="Nucleic acid-binding proteins"/>
    <property type="match status" value="1"/>
</dbReference>
<keyword evidence="6" id="KW-1185">Reference proteome</keyword>
<dbReference type="GO" id="GO:0043190">
    <property type="term" value="C:ATP-binding cassette (ABC) transporter complex"/>
    <property type="evidence" value="ECO:0007669"/>
    <property type="project" value="InterPro"/>
</dbReference>
<dbReference type="EMBL" id="CP002432">
    <property type="protein sequence ID" value="ADU66883.1"/>
    <property type="molecule type" value="Genomic_DNA"/>
</dbReference>
<dbReference type="InterPro" id="IPR003439">
    <property type="entry name" value="ABC_transporter-like_ATP-bd"/>
</dbReference>
<dbReference type="Gene3D" id="3.40.50.300">
    <property type="entry name" value="P-loop containing nucleotide triphosphate hydrolases"/>
    <property type="match status" value="1"/>
</dbReference>
<evidence type="ECO:0000256" key="3">
    <source>
        <dbReference type="ARBA" id="ARBA00022840"/>
    </source>
</evidence>
<gene>
    <name evidence="5" type="ordered locus">Selin_2163</name>
</gene>
<dbReference type="HOGENOM" id="CLU_000604_1_1_0"/>
<dbReference type="FunCoup" id="E6W3C9">
    <property type="interactions" value="201"/>
</dbReference>
<dbReference type="InterPro" id="IPR008995">
    <property type="entry name" value="Mo/tungstate-bd_C_term_dom"/>
</dbReference>
<evidence type="ECO:0000313" key="6">
    <source>
        <dbReference type="Proteomes" id="UP000002572"/>
    </source>
</evidence>
<organism evidence="5 6">
    <name type="scientific">Desulfurispirillum indicum (strain ATCC BAA-1389 / DSM 22839 / S5)</name>
    <dbReference type="NCBI Taxonomy" id="653733"/>
    <lineage>
        <taxon>Bacteria</taxon>
        <taxon>Pseudomonadati</taxon>
        <taxon>Chrysiogenota</taxon>
        <taxon>Chrysiogenia</taxon>
        <taxon>Chrysiogenales</taxon>
        <taxon>Chrysiogenaceae</taxon>
        <taxon>Desulfurispirillum</taxon>
    </lineage>
</organism>
<dbReference type="PROSITE" id="PS00211">
    <property type="entry name" value="ABC_TRANSPORTER_1"/>
    <property type="match status" value="1"/>
</dbReference>
<dbReference type="Pfam" id="PF08402">
    <property type="entry name" value="TOBE_2"/>
    <property type="match status" value="1"/>
</dbReference>
<dbReference type="GO" id="GO:0022857">
    <property type="term" value="F:transmembrane transporter activity"/>
    <property type="evidence" value="ECO:0007669"/>
    <property type="project" value="InterPro"/>
</dbReference>
<dbReference type="GO" id="GO:0005524">
    <property type="term" value="F:ATP binding"/>
    <property type="evidence" value="ECO:0007669"/>
    <property type="project" value="UniProtKB-KW"/>
</dbReference>
<name>E6W3C9_DESIS</name>
<dbReference type="InterPro" id="IPR027417">
    <property type="entry name" value="P-loop_NTPase"/>
</dbReference>
<dbReference type="SMART" id="SM00382">
    <property type="entry name" value="AAA"/>
    <property type="match status" value="1"/>
</dbReference>
<dbReference type="RefSeq" id="WP_013506761.1">
    <property type="nucleotide sequence ID" value="NC_014836.1"/>
</dbReference>
<feature type="domain" description="ABC transporter" evidence="4">
    <location>
        <begin position="10"/>
        <end position="240"/>
    </location>
</feature>
<protein>
    <submittedName>
        <fullName evidence="5">ABC transporter related protein</fullName>
    </submittedName>
</protein>
<dbReference type="KEGG" id="din:Selin_2163"/>
<accession>E6W3C9</accession>
<keyword evidence="1" id="KW-0813">Transport</keyword>
<sequence>MSTQSSPPFLQLDGVRRAYGAVNAVDNIDLQVVRGELLTLLGPSGCGKTTLLRMITGFEGLCSGAIRLEGQNIHHQPPQKRPFGIVFQNYALFPHMTVRENIAFGLRSRRWSRQAIHQRVAEMLELADLQAHASKYPSQLSGGQQQRVALVRALAPGPRVLLLDEPLSALDARIRVHLRQQIRQWQRALGITMIYVTHDQEEAMELSDRVVVMNRGRIEQLGRPMDIYRFPATPFVAGFVGQMNFFHATVEEEKIHWSGYMLRADNIPVNNREILAGIRPSEIELLPPEYAGSIENRVKASVREVCALGSVVRLTVDAGNSSSASQLHVEIPQAQARILAFGEGQQVVLRLPKEAIRVYPRKGQA</sequence>
<dbReference type="GO" id="GO:0016887">
    <property type="term" value="F:ATP hydrolysis activity"/>
    <property type="evidence" value="ECO:0007669"/>
    <property type="project" value="InterPro"/>
</dbReference>
<dbReference type="InterPro" id="IPR017871">
    <property type="entry name" value="ABC_transporter-like_CS"/>
</dbReference>
<proteinExistence type="predicted"/>
<dbReference type="AlphaFoldDB" id="E6W3C9"/>
<dbReference type="InterPro" id="IPR013611">
    <property type="entry name" value="Transp-assoc_OB_typ2"/>
</dbReference>
<dbReference type="InterPro" id="IPR012340">
    <property type="entry name" value="NA-bd_OB-fold"/>
</dbReference>
<keyword evidence="3" id="KW-0067">ATP-binding</keyword>